<comment type="caution">
    <text evidence="1">The sequence shown here is derived from an EMBL/GenBank/DDBJ whole genome shotgun (WGS) entry which is preliminary data.</text>
</comment>
<name>A0ABR2LM84_9ASPA</name>
<dbReference type="Proteomes" id="UP001412067">
    <property type="component" value="Unassembled WGS sequence"/>
</dbReference>
<dbReference type="EMBL" id="JBBWWR010000018">
    <property type="protein sequence ID" value="KAK8944015.1"/>
    <property type="molecule type" value="Genomic_DNA"/>
</dbReference>
<accession>A0ABR2LM84</accession>
<organism evidence="1 2">
    <name type="scientific">Platanthera guangdongensis</name>
    <dbReference type="NCBI Taxonomy" id="2320717"/>
    <lineage>
        <taxon>Eukaryota</taxon>
        <taxon>Viridiplantae</taxon>
        <taxon>Streptophyta</taxon>
        <taxon>Embryophyta</taxon>
        <taxon>Tracheophyta</taxon>
        <taxon>Spermatophyta</taxon>
        <taxon>Magnoliopsida</taxon>
        <taxon>Liliopsida</taxon>
        <taxon>Asparagales</taxon>
        <taxon>Orchidaceae</taxon>
        <taxon>Orchidoideae</taxon>
        <taxon>Orchideae</taxon>
        <taxon>Orchidinae</taxon>
        <taxon>Platanthera</taxon>
    </lineage>
</organism>
<evidence type="ECO:0000313" key="1">
    <source>
        <dbReference type="EMBL" id="KAK8944015.1"/>
    </source>
</evidence>
<sequence>MFVVKRYLLIISKTNCHSSLALKPLGTAVQFIWTNFLAKMLAYGGIRESEREREVGVLRRLLFAKWKRVAGETVCVSHPSFLVVCFYSAIDPFSPRGLCPHPLDRSSRAPRRRQREVLGARSLLLSGHRKRLRTEIESL</sequence>
<evidence type="ECO:0000313" key="2">
    <source>
        <dbReference type="Proteomes" id="UP001412067"/>
    </source>
</evidence>
<gene>
    <name evidence="1" type="ORF">KSP40_PGU022016</name>
</gene>
<proteinExistence type="predicted"/>
<reference evidence="1 2" key="1">
    <citation type="journal article" date="2022" name="Nat. Plants">
        <title>Genomes of leafy and leafless Platanthera orchids illuminate the evolution of mycoheterotrophy.</title>
        <authorList>
            <person name="Li M.H."/>
            <person name="Liu K.W."/>
            <person name="Li Z."/>
            <person name="Lu H.C."/>
            <person name="Ye Q.L."/>
            <person name="Zhang D."/>
            <person name="Wang J.Y."/>
            <person name="Li Y.F."/>
            <person name="Zhong Z.M."/>
            <person name="Liu X."/>
            <person name="Yu X."/>
            <person name="Liu D.K."/>
            <person name="Tu X.D."/>
            <person name="Liu B."/>
            <person name="Hao Y."/>
            <person name="Liao X.Y."/>
            <person name="Jiang Y.T."/>
            <person name="Sun W.H."/>
            <person name="Chen J."/>
            <person name="Chen Y.Q."/>
            <person name="Ai Y."/>
            <person name="Zhai J.W."/>
            <person name="Wu S.S."/>
            <person name="Zhou Z."/>
            <person name="Hsiao Y.Y."/>
            <person name="Wu W.L."/>
            <person name="Chen Y.Y."/>
            <person name="Lin Y.F."/>
            <person name="Hsu J.L."/>
            <person name="Li C.Y."/>
            <person name="Wang Z.W."/>
            <person name="Zhao X."/>
            <person name="Zhong W.Y."/>
            <person name="Ma X.K."/>
            <person name="Ma L."/>
            <person name="Huang J."/>
            <person name="Chen G.Z."/>
            <person name="Huang M.Z."/>
            <person name="Huang L."/>
            <person name="Peng D.H."/>
            <person name="Luo Y.B."/>
            <person name="Zou S.Q."/>
            <person name="Chen S.P."/>
            <person name="Lan S."/>
            <person name="Tsai W.C."/>
            <person name="Van de Peer Y."/>
            <person name="Liu Z.J."/>
        </authorList>
    </citation>
    <scope>NUCLEOTIDE SEQUENCE [LARGE SCALE GENOMIC DNA]</scope>
    <source>
        <strain evidence="1">Lor288</strain>
    </source>
</reference>
<keyword evidence="2" id="KW-1185">Reference proteome</keyword>
<protein>
    <submittedName>
        <fullName evidence="1">Uncharacterized protein</fullName>
    </submittedName>
</protein>